<dbReference type="Pfam" id="PF14013">
    <property type="entry name" value="MT0933_antitox"/>
    <property type="match status" value="1"/>
</dbReference>
<name>A0A1H9XKH0_9PSEU</name>
<gene>
    <name evidence="1" type="ORF">SAMN04487818_11686</name>
</gene>
<protein>
    <submittedName>
        <fullName evidence="1">MT0933-like antitoxin protein</fullName>
    </submittedName>
</protein>
<dbReference type="Proteomes" id="UP000199051">
    <property type="component" value="Unassembled WGS sequence"/>
</dbReference>
<proteinExistence type="predicted"/>
<organism evidence="1 2">
    <name type="scientific">Actinokineospora terrae</name>
    <dbReference type="NCBI Taxonomy" id="155974"/>
    <lineage>
        <taxon>Bacteria</taxon>
        <taxon>Bacillati</taxon>
        <taxon>Actinomycetota</taxon>
        <taxon>Actinomycetes</taxon>
        <taxon>Pseudonocardiales</taxon>
        <taxon>Pseudonocardiaceae</taxon>
        <taxon>Actinokineospora</taxon>
    </lineage>
</organism>
<keyword evidence="2" id="KW-1185">Reference proteome</keyword>
<accession>A0A1H9XKH0</accession>
<dbReference type="EMBL" id="FOGI01000016">
    <property type="protein sequence ID" value="SES46680.1"/>
    <property type="molecule type" value="Genomic_DNA"/>
</dbReference>
<evidence type="ECO:0000313" key="1">
    <source>
        <dbReference type="EMBL" id="SES46680.1"/>
    </source>
</evidence>
<reference evidence="2" key="1">
    <citation type="submission" date="2016-10" db="EMBL/GenBank/DDBJ databases">
        <authorList>
            <person name="Varghese N."/>
            <person name="Submissions S."/>
        </authorList>
    </citation>
    <scope>NUCLEOTIDE SEQUENCE [LARGE SCALE GENOMIC DNA]</scope>
    <source>
        <strain evidence="2">DSM 44260</strain>
    </source>
</reference>
<sequence>MGIDFNQLKQQAENLVEQHGDKIEQGVEKAGEFVKGKFGHEAQVDAVVDKVQDLIPDKPQTQGDQA</sequence>
<dbReference type="AlphaFoldDB" id="A0A1H9XKH0"/>
<dbReference type="STRING" id="155974.SAMN04487818_11686"/>
<dbReference type="RefSeq" id="WP_092786092.1">
    <property type="nucleotide sequence ID" value="NZ_FOGI01000016.1"/>
</dbReference>
<dbReference type="InterPro" id="IPR028037">
    <property type="entry name" value="Antitoxin_Rv0909/MT0933"/>
</dbReference>
<evidence type="ECO:0000313" key="2">
    <source>
        <dbReference type="Proteomes" id="UP000199051"/>
    </source>
</evidence>